<accession>A0A841JUV0</accession>
<dbReference type="PROSITE" id="PS50006">
    <property type="entry name" value="FHA_DOMAIN"/>
    <property type="match status" value="1"/>
</dbReference>
<keyword evidence="1" id="KW-0378">Hydrolase</keyword>
<feature type="domain" description="FHA" evidence="2">
    <location>
        <begin position="27"/>
        <end position="76"/>
    </location>
</feature>
<dbReference type="PROSITE" id="PS51746">
    <property type="entry name" value="PPM_2"/>
    <property type="match status" value="1"/>
</dbReference>
<dbReference type="SMART" id="SM00240">
    <property type="entry name" value="FHA"/>
    <property type="match status" value="1"/>
</dbReference>
<dbReference type="Proteomes" id="UP000538666">
    <property type="component" value="Unassembled WGS sequence"/>
</dbReference>
<dbReference type="AlphaFoldDB" id="A0A841JUV0"/>
<dbReference type="Gene3D" id="3.30.450.40">
    <property type="match status" value="1"/>
</dbReference>
<dbReference type="InterPro" id="IPR008984">
    <property type="entry name" value="SMAD_FHA_dom_sf"/>
</dbReference>
<feature type="domain" description="PPM-type phosphatase" evidence="3">
    <location>
        <begin position="325"/>
        <end position="532"/>
    </location>
</feature>
<dbReference type="InterPro" id="IPR000253">
    <property type="entry name" value="FHA_dom"/>
</dbReference>
<evidence type="ECO:0000259" key="3">
    <source>
        <dbReference type="PROSITE" id="PS51746"/>
    </source>
</evidence>
<name>A0A841JUV0_9BACT</name>
<evidence type="ECO:0000313" key="4">
    <source>
        <dbReference type="EMBL" id="MBB6145162.1"/>
    </source>
</evidence>
<dbReference type="SUPFAM" id="SSF49879">
    <property type="entry name" value="SMAD/FHA domain"/>
    <property type="match status" value="1"/>
</dbReference>
<evidence type="ECO:0000256" key="1">
    <source>
        <dbReference type="ARBA" id="ARBA00022801"/>
    </source>
</evidence>
<dbReference type="EMBL" id="JACHEK010000006">
    <property type="protein sequence ID" value="MBB6145162.1"/>
    <property type="molecule type" value="Genomic_DNA"/>
</dbReference>
<dbReference type="PANTHER" id="PTHR43156">
    <property type="entry name" value="STAGE II SPORULATION PROTEIN E-RELATED"/>
    <property type="match status" value="1"/>
</dbReference>
<dbReference type="SUPFAM" id="SSF55781">
    <property type="entry name" value="GAF domain-like"/>
    <property type="match status" value="1"/>
</dbReference>
<evidence type="ECO:0000259" key="2">
    <source>
        <dbReference type="PROSITE" id="PS50006"/>
    </source>
</evidence>
<dbReference type="GO" id="GO:0016791">
    <property type="term" value="F:phosphatase activity"/>
    <property type="evidence" value="ECO:0007669"/>
    <property type="project" value="TreeGrafter"/>
</dbReference>
<dbReference type="SUPFAM" id="SSF81606">
    <property type="entry name" value="PP2C-like"/>
    <property type="match status" value="1"/>
</dbReference>
<dbReference type="Pfam" id="PF01590">
    <property type="entry name" value="GAF"/>
    <property type="match status" value="1"/>
</dbReference>
<keyword evidence="5" id="KW-1185">Reference proteome</keyword>
<proteinExistence type="predicted"/>
<comment type="caution">
    <text evidence="4">The sequence shown here is derived from an EMBL/GenBank/DDBJ whole genome shotgun (WGS) entry which is preliminary data.</text>
</comment>
<organism evidence="4 5">
    <name type="scientific">Silvibacterium bohemicum</name>
    <dbReference type="NCBI Taxonomy" id="1577686"/>
    <lineage>
        <taxon>Bacteria</taxon>
        <taxon>Pseudomonadati</taxon>
        <taxon>Acidobacteriota</taxon>
        <taxon>Terriglobia</taxon>
        <taxon>Terriglobales</taxon>
        <taxon>Acidobacteriaceae</taxon>
        <taxon>Silvibacterium</taxon>
    </lineage>
</organism>
<dbReference type="Pfam" id="PF00498">
    <property type="entry name" value="FHA"/>
    <property type="match status" value="1"/>
</dbReference>
<dbReference type="SMART" id="SM00065">
    <property type="entry name" value="GAF"/>
    <property type="match status" value="1"/>
</dbReference>
<dbReference type="Gene3D" id="2.60.200.20">
    <property type="match status" value="1"/>
</dbReference>
<evidence type="ECO:0000313" key="5">
    <source>
        <dbReference type="Proteomes" id="UP000538666"/>
    </source>
</evidence>
<sequence length="539" mass="58708">MFEVPSTPIMLIDGPHEIQTAIGHSPFTVGRMPGSDLLLEHPYVSRKHAEIRYENREFFIADQGSRHGTFVNGKKIDRQKLELNDAVHFGSLEGPLLRFGIRGGNSGSTMRALMDHLHPGSEPNTAIEKLNWFLEAARKLNDVGAVDQILAALVETTLELTKVERGYVLLCDSAGDLKLSVGRASDGSILTDDSTISHSAIQQAIRGTGQFIVTDTLSAESGARSESIIAQNIRTVICIPMRGRRINPATQRGEMMGVLYLDSRLNPSKFTQVDNDLLKTIATEAAALMENAQLTIEEEHARRYREELNIAASIQQDLMAVQPPKTSYASIVARFAPCKEIGGDFYDAVAGDDCVYIVIADVSGKGVSAALLAQTLQGMVYAQFLADQRLDKIARALNRYICAKDISKYATMIVLRIDSNGTLEYVNCGHIHPLLKTADGIQELTESNLPVGLIEQAEFHSHRVTLAPGTRVLLVTDGVTEAEDVSGEFFGNARLEHALARSRDLQDIFESLSGFCGSASSADDCTLVEIDYQGSGAKA</sequence>
<dbReference type="Pfam" id="PF07228">
    <property type="entry name" value="SpoIIE"/>
    <property type="match status" value="1"/>
</dbReference>
<dbReference type="PANTHER" id="PTHR43156:SF2">
    <property type="entry name" value="STAGE II SPORULATION PROTEIN E"/>
    <property type="match status" value="1"/>
</dbReference>
<protein>
    <submittedName>
        <fullName evidence="4">Serine phosphatase RsbU (Regulator of sigma subunit)</fullName>
    </submittedName>
</protein>
<dbReference type="SMART" id="SM00331">
    <property type="entry name" value="PP2C_SIG"/>
    <property type="match status" value="1"/>
</dbReference>
<reference evidence="4 5" key="1">
    <citation type="submission" date="2020-08" db="EMBL/GenBank/DDBJ databases">
        <title>Genomic Encyclopedia of Type Strains, Phase IV (KMG-IV): sequencing the most valuable type-strain genomes for metagenomic binning, comparative biology and taxonomic classification.</title>
        <authorList>
            <person name="Goeker M."/>
        </authorList>
    </citation>
    <scope>NUCLEOTIDE SEQUENCE [LARGE SCALE GENOMIC DNA]</scope>
    <source>
        <strain evidence="4 5">DSM 103733</strain>
    </source>
</reference>
<dbReference type="InterPro" id="IPR001932">
    <property type="entry name" value="PPM-type_phosphatase-like_dom"/>
</dbReference>
<gene>
    <name evidence="4" type="ORF">HNQ77_003120</name>
</gene>
<dbReference type="CDD" id="cd00060">
    <property type="entry name" value="FHA"/>
    <property type="match status" value="1"/>
</dbReference>
<dbReference type="InterPro" id="IPR036457">
    <property type="entry name" value="PPM-type-like_dom_sf"/>
</dbReference>
<dbReference type="InterPro" id="IPR029016">
    <property type="entry name" value="GAF-like_dom_sf"/>
</dbReference>
<dbReference type="Gene3D" id="3.60.40.10">
    <property type="entry name" value="PPM-type phosphatase domain"/>
    <property type="match status" value="1"/>
</dbReference>
<dbReference type="InterPro" id="IPR052016">
    <property type="entry name" value="Bact_Sigma-Reg"/>
</dbReference>
<dbReference type="RefSeq" id="WP_050061715.1">
    <property type="nucleotide sequence ID" value="NZ_JACHEK010000006.1"/>
</dbReference>
<dbReference type="InterPro" id="IPR003018">
    <property type="entry name" value="GAF"/>
</dbReference>